<evidence type="ECO:0000256" key="15">
    <source>
        <dbReference type="SAM" id="Phobius"/>
    </source>
</evidence>
<dbReference type="RefSeq" id="XP_027343381.1">
    <property type="nucleotide sequence ID" value="XM_027487580.1"/>
</dbReference>
<evidence type="ECO:0000256" key="7">
    <source>
        <dbReference type="ARBA" id="ARBA00022741"/>
    </source>
</evidence>
<dbReference type="KEGG" id="aprc:113855951"/>
<reference evidence="18" key="2">
    <citation type="submission" date="2025-08" db="UniProtKB">
        <authorList>
            <consortium name="RefSeq"/>
        </authorList>
    </citation>
    <scope>IDENTIFICATION</scope>
    <source>
        <tissue evidence="18">Young leaves</tissue>
    </source>
</reference>
<dbReference type="AlphaFoldDB" id="A0A8B8KHY0"/>
<feature type="transmembrane region" description="Helical" evidence="15">
    <location>
        <begin position="136"/>
        <end position="157"/>
    </location>
</feature>
<dbReference type="OrthoDB" id="1866267at2759"/>
<evidence type="ECO:0000256" key="9">
    <source>
        <dbReference type="ARBA" id="ARBA00022840"/>
    </source>
</evidence>
<dbReference type="GO" id="GO:0005886">
    <property type="term" value="C:plasma membrane"/>
    <property type="evidence" value="ECO:0007669"/>
    <property type="project" value="UniProtKB-SubCell"/>
</dbReference>
<evidence type="ECO:0000256" key="3">
    <source>
        <dbReference type="ARBA" id="ARBA00022475"/>
    </source>
</evidence>
<protein>
    <recommendedName>
        <fullName evidence="2">non-specific serine/threonine protein kinase</fullName>
        <ecNumber evidence="2">2.7.11.1</ecNumber>
    </recommendedName>
</protein>
<comment type="subcellular location">
    <subcellularLocation>
        <location evidence="1">Cell membrane</location>
        <topology evidence="1">Single-pass membrane protein</topology>
    </subcellularLocation>
</comment>
<dbReference type="InterPro" id="IPR001245">
    <property type="entry name" value="Ser-Thr/Tyr_kinase_cat_dom"/>
</dbReference>
<evidence type="ECO:0000313" key="18">
    <source>
        <dbReference type="RefSeq" id="XP_027343381.1"/>
    </source>
</evidence>
<dbReference type="FunFam" id="3.30.200.20:FF:000415">
    <property type="entry name" value="receptor-like serine/threonine-protein kinase NCRK"/>
    <property type="match status" value="1"/>
</dbReference>
<keyword evidence="17" id="KW-1185">Reference proteome</keyword>
<keyword evidence="5" id="KW-0808">Transferase</keyword>
<proteinExistence type="predicted"/>
<dbReference type="PANTHER" id="PTHR47982:SF9">
    <property type="entry name" value="NON-SPECIFIC SERINE_THREONINE PROTEIN KINASE"/>
    <property type="match status" value="1"/>
</dbReference>
<sequence length="503" mass="56789">MHVDNAIAMGSKAAPTHSDSTFISQQINLQIIRFKELEKKMSEFAMIFVRNSLKFKCYWLAEALFTFKGSLRGPQQFGCSIVKYPCQMQWPCLDCYKLKDPGGMTAKIEGNNDIPTLTPLQEVQVKKPGGRRTASIVGSVVAASIIIVIVVIVYICLMRVKRFMRQASETASSMPSPTFEMGRVNNSQYVNAFSSHYTQNTRQLTILELEQATQNFSHNNIIGEGGFGFVYKGLLQDGSIVAIKRRLFTVTRDFIREVNQIGHIHHIHLVKLIGYYEDSYQQLLVYEYLPNGNVGNHLYDNEGLPIGRLDLWRRLSIALGASKGVEHLHSLVPPLVHTNFRTSNVLLDENYTAKVSDYGFSKFQSKVDQAGSSSNIDCFLDPELNLSQNYSEESDVYSFGVFLLELISGCEAHNRNMSHPRENLVFQAKNSIELDNFVDVTLGDQEKHVATRMIKLALLCLDVTSRRPSMAQIVHELERIQREIVPQFNEEIGAVTLGSELFQ</sequence>
<dbReference type="GeneID" id="113855951"/>
<keyword evidence="4" id="KW-0723">Serine/threonine-protein kinase</keyword>
<evidence type="ECO:0000313" key="17">
    <source>
        <dbReference type="Proteomes" id="UP000694853"/>
    </source>
</evidence>
<keyword evidence="6 15" id="KW-0812">Transmembrane</keyword>
<feature type="binding site" evidence="14">
    <location>
        <position position="244"/>
    </location>
    <ligand>
        <name>ATP</name>
        <dbReference type="ChEBI" id="CHEBI:30616"/>
    </ligand>
</feature>
<keyword evidence="3" id="KW-1003">Cell membrane</keyword>
<keyword evidence="11 15" id="KW-0472">Membrane</keyword>
<dbReference type="SUPFAM" id="SSF56112">
    <property type="entry name" value="Protein kinase-like (PK-like)"/>
    <property type="match status" value="1"/>
</dbReference>
<gene>
    <name evidence="18" type="primary">LOC113855951</name>
</gene>
<dbReference type="PANTHER" id="PTHR47982">
    <property type="entry name" value="PROLINE-RICH RECEPTOR-LIKE PROTEIN KINASE PERK4"/>
    <property type="match status" value="1"/>
</dbReference>
<dbReference type="PROSITE" id="PS00107">
    <property type="entry name" value="PROTEIN_KINASE_ATP"/>
    <property type="match status" value="1"/>
</dbReference>
<keyword evidence="8 18" id="KW-0418">Kinase</keyword>
<evidence type="ECO:0000256" key="6">
    <source>
        <dbReference type="ARBA" id="ARBA00022692"/>
    </source>
</evidence>
<accession>A0A8B8KHY0</accession>
<dbReference type="InterPro" id="IPR047117">
    <property type="entry name" value="PERK1-13-like"/>
</dbReference>
<evidence type="ECO:0000256" key="10">
    <source>
        <dbReference type="ARBA" id="ARBA00022989"/>
    </source>
</evidence>
<dbReference type="InterPro" id="IPR017441">
    <property type="entry name" value="Protein_kinase_ATP_BS"/>
</dbReference>
<dbReference type="InterPro" id="IPR000719">
    <property type="entry name" value="Prot_kinase_dom"/>
</dbReference>
<dbReference type="InterPro" id="IPR011009">
    <property type="entry name" value="Kinase-like_dom_sf"/>
</dbReference>
<dbReference type="Pfam" id="PF07714">
    <property type="entry name" value="PK_Tyr_Ser-Thr"/>
    <property type="match status" value="1"/>
</dbReference>
<evidence type="ECO:0000256" key="11">
    <source>
        <dbReference type="ARBA" id="ARBA00023136"/>
    </source>
</evidence>
<evidence type="ECO:0000256" key="8">
    <source>
        <dbReference type="ARBA" id="ARBA00022777"/>
    </source>
</evidence>
<dbReference type="Gene3D" id="1.10.510.10">
    <property type="entry name" value="Transferase(Phosphotransferase) domain 1"/>
    <property type="match status" value="1"/>
</dbReference>
<evidence type="ECO:0000256" key="14">
    <source>
        <dbReference type="PROSITE-ProRule" id="PRU10141"/>
    </source>
</evidence>
<dbReference type="Proteomes" id="UP000694853">
    <property type="component" value="Unplaced"/>
</dbReference>
<feature type="domain" description="Protein kinase" evidence="16">
    <location>
        <begin position="216"/>
        <end position="478"/>
    </location>
</feature>
<evidence type="ECO:0000256" key="4">
    <source>
        <dbReference type="ARBA" id="ARBA00022527"/>
    </source>
</evidence>
<comment type="catalytic activity">
    <reaction evidence="12">
        <text>L-threonyl-[protein] + ATP = O-phospho-L-threonyl-[protein] + ADP + H(+)</text>
        <dbReference type="Rhea" id="RHEA:46608"/>
        <dbReference type="Rhea" id="RHEA-COMP:11060"/>
        <dbReference type="Rhea" id="RHEA-COMP:11605"/>
        <dbReference type="ChEBI" id="CHEBI:15378"/>
        <dbReference type="ChEBI" id="CHEBI:30013"/>
        <dbReference type="ChEBI" id="CHEBI:30616"/>
        <dbReference type="ChEBI" id="CHEBI:61977"/>
        <dbReference type="ChEBI" id="CHEBI:456216"/>
        <dbReference type="EC" id="2.7.11.1"/>
    </reaction>
</comment>
<comment type="catalytic activity">
    <reaction evidence="13">
        <text>L-seryl-[protein] + ATP = O-phospho-L-seryl-[protein] + ADP + H(+)</text>
        <dbReference type="Rhea" id="RHEA:17989"/>
        <dbReference type="Rhea" id="RHEA-COMP:9863"/>
        <dbReference type="Rhea" id="RHEA-COMP:11604"/>
        <dbReference type="ChEBI" id="CHEBI:15378"/>
        <dbReference type="ChEBI" id="CHEBI:29999"/>
        <dbReference type="ChEBI" id="CHEBI:30616"/>
        <dbReference type="ChEBI" id="CHEBI:83421"/>
        <dbReference type="ChEBI" id="CHEBI:456216"/>
        <dbReference type="EC" id="2.7.11.1"/>
    </reaction>
</comment>
<dbReference type="Gene3D" id="3.30.200.20">
    <property type="entry name" value="Phosphorylase Kinase, domain 1"/>
    <property type="match status" value="1"/>
</dbReference>
<organism evidence="17 18">
    <name type="scientific">Abrus precatorius</name>
    <name type="common">Indian licorice</name>
    <name type="synonym">Glycine abrus</name>
    <dbReference type="NCBI Taxonomy" id="3816"/>
    <lineage>
        <taxon>Eukaryota</taxon>
        <taxon>Viridiplantae</taxon>
        <taxon>Streptophyta</taxon>
        <taxon>Embryophyta</taxon>
        <taxon>Tracheophyta</taxon>
        <taxon>Spermatophyta</taxon>
        <taxon>Magnoliopsida</taxon>
        <taxon>eudicotyledons</taxon>
        <taxon>Gunneridae</taxon>
        <taxon>Pentapetalae</taxon>
        <taxon>rosids</taxon>
        <taxon>fabids</taxon>
        <taxon>Fabales</taxon>
        <taxon>Fabaceae</taxon>
        <taxon>Papilionoideae</taxon>
        <taxon>50 kb inversion clade</taxon>
        <taxon>NPAAA clade</taxon>
        <taxon>indigoferoid/millettioid clade</taxon>
        <taxon>Abreae</taxon>
        <taxon>Abrus</taxon>
    </lineage>
</organism>
<evidence type="ECO:0000256" key="12">
    <source>
        <dbReference type="ARBA" id="ARBA00047899"/>
    </source>
</evidence>
<evidence type="ECO:0000256" key="1">
    <source>
        <dbReference type="ARBA" id="ARBA00004162"/>
    </source>
</evidence>
<reference evidence="17" key="1">
    <citation type="journal article" date="2019" name="Toxins">
        <title>Detection of Abrin-Like and Prepropulchellin-Like Toxin Genes and Transcripts Using Whole Genome Sequencing and Full-Length Transcript Sequencing of Abrus precatorius.</title>
        <authorList>
            <person name="Hovde B.T."/>
            <person name="Daligault H.E."/>
            <person name="Hanschen E.R."/>
            <person name="Kunde Y.A."/>
            <person name="Johnson M.B."/>
            <person name="Starkenburg S.R."/>
            <person name="Johnson S.L."/>
        </authorList>
    </citation>
    <scope>NUCLEOTIDE SEQUENCE [LARGE SCALE GENOMIC DNA]</scope>
</reference>
<evidence type="ECO:0000259" key="16">
    <source>
        <dbReference type="PROSITE" id="PS50011"/>
    </source>
</evidence>
<keyword evidence="7 14" id="KW-0547">Nucleotide-binding</keyword>
<name>A0A8B8KHY0_ABRPR</name>
<dbReference type="PROSITE" id="PS50011">
    <property type="entry name" value="PROTEIN_KINASE_DOM"/>
    <property type="match status" value="1"/>
</dbReference>
<dbReference type="GO" id="GO:0005524">
    <property type="term" value="F:ATP binding"/>
    <property type="evidence" value="ECO:0007669"/>
    <property type="project" value="UniProtKB-UniRule"/>
</dbReference>
<keyword evidence="9 14" id="KW-0067">ATP-binding</keyword>
<dbReference type="EC" id="2.7.11.1" evidence="2"/>
<evidence type="ECO:0000256" key="2">
    <source>
        <dbReference type="ARBA" id="ARBA00012513"/>
    </source>
</evidence>
<dbReference type="GO" id="GO:0004674">
    <property type="term" value="F:protein serine/threonine kinase activity"/>
    <property type="evidence" value="ECO:0007669"/>
    <property type="project" value="UniProtKB-KW"/>
</dbReference>
<keyword evidence="10 15" id="KW-1133">Transmembrane helix</keyword>
<evidence type="ECO:0000256" key="5">
    <source>
        <dbReference type="ARBA" id="ARBA00022679"/>
    </source>
</evidence>
<evidence type="ECO:0000256" key="13">
    <source>
        <dbReference type="ARBA" id="ARBA00048679"/>
    </source>
</evidence>